<proteinExistence type="predicted"/>
<dbReference type="EMBL" id="OX465082">
    <property type="protein sequence ID" value="CAI9290169.1"/>
    <property type="molecule type" value="Genomic_DNA"/>
</dbReference>
<sequence>MVRGWPCSPTPLHGAHVETGEVGKDSGGDVNGGATMVMSRAEFDGLLSMESRLRKSISEIHYLMLSTSLTGRDGGAGSGDARGGGGAGGGIDWSVASTVGLQVVGDSLGEAVL</sequence>
<dbReference type="AlphaFoldDB" id="A0AA36EBH9"/>
<evidence type="ECO:0000313" key="3">
    <source>
        <dbReference type="Proteomes" id="UP001177003"/>
    </source>
</evidence>
<reference evidence="2" key="1">
    <citation type="submission" date="2023-04" db="EMBL/GenBank/DDBJ databases">
        <authorList>
            <person name="Vijverberg K."/>
            <person name="Xiong W."/>
            <person name="Schranz E."/>
        </authorList>
    </citation>
    <scope>NUCLEOTIDE SEQUENCE</scope>
</reference>
<keyword evidence="3" id="KW-1185">Reference proteome</keyword>
<evidence type="ECO:0000256" key="1">
    <source>
        <dbReference type="SAM" id="MobiDB-lite"/>
    </source>
</evidence>
<gene>
    <name evidence="2" type="ORF">LSALG_LOCUS29378</name>
</gene>
<feature type="region of interest" description="Disordered" evidence="1">
    <location>
        <begin position="1"/>
        <end position="30"/>
    </location>
</feature>
<dbReference type="Proteomes" id="UP001177003">
    <property type="component" value="Chromosome 6"/>
</dbReference>
<evidence type="ECO:0000313" key="2">
    <source>
        <dbReference type="EMBL" id="CAI9290169.1"/>
    </source>
</evidence>
<accession>A0AA36EBH9</accession>
<protein>
    <submittedName>
        <fullName evidence="2">Uncharacterized protein</fullName>
    </submittedName>
</protein>
<feature type="compositionally biased region" description="Basic and acidic residues" evidence="1">
    <location>
        <begin position="15"/>
        <end position="27"/>
    </location>
</feature>
<organism evidence="2 3">
    <name type="scientific">Lactuca saligna</name>
    <name type="common">Willowleaf lettuce</name>
    <dbReference type="NCBI Taxonomy" id="75948"/>
    <lineage>
        <taxon>Eukaryota</taxon>
        <taxon>Viridiplantae</taxon>
        <taxon>Streptophyta</taxon>
        <taxon>Embryophyta</taxon>
        <taxon>Tracheophyta</taxon>
        <taxon>Spermatophyta</taxon>
        <taxon>Magnoliopsida</taxon>
        <taxon>eudicotyledons</taxon>
        <taxon>Gunneridae</taxon>
        <taxon>Pentapetalae</taxon>
        <taxon>asterids</taxon>
        <taxon>campanulids</taxon>
        <taxon>Asterales</taxon>
        <taxon>Asteraceae</taxon>
        <taxon>Cichorioideae</taxon>
        <taxon>Cichorieae</taxon>
        <taxon>Lactucinae</taxon>
        <taxon>Lactuca</taxon>
    </lineage>
</organism>
<name>A0AA36EBH9_LACSI</name>